<name>A0ACB9W1X4_CHAAC</name>
<dbReference type="Proteomes" id="UP001057452">
    <property type="component" value="Chromosome 20"/>
</dbReference>
<evidence type="ECO:0000313" key="2">
    <source>
        <dbReference type="Proteomes" id="UP001057452"/>
    </source>
</evidence>
<keyword evidence="2" id="KW-1185">Reference proteome</keyword>
<protein>
    <submittedName>
        <fullName evidence="1">Uncharacterized protein</fullName>
    </submittedName>
</protein>
<accession>A0ACB9W1X4</accession>
<reference evidence="1" key="1">
    <citation type="submission" date="2022-05" db="EMBL/GenBank/DDBJ databases">
        <title>Chromosome-level genome of Chaenocephalus aceratus.</title>
        <authorList>
            <person name="Park H."/>
        </authorList>
    </citation>
    <scope>NUCLEOTIDE SEQUENCE</scope>
    <source>
        <strain evidence="1">KU_202001</strain>
    </source>
</reference>
<sequence>MDDTHFYVQHSVLLRRQLAAEGRVHETPGLRIRAQMEPLIDACAADHCRTHYGNFQLEEPASVRLLDERRTADLPERDTKSCTAGADGQQEEWAGVYPLQVFGFS</sequence>
<proteinExistence type="predicted"/>
<evidence type="ECO:0000313" key="1">
    <source>
        <dbReference type="EMBL" id="KAI4806870.1"/>
    </source>
</evidence>
<organism evidence="1 2">
    <name type="scientific">Chaenocephalus aceratus</name>
    <name type="common">Blackfin icefish</name>
    <name type="synonym">Chaenichthys aceratus</name>
    <dbReference type="NCBI Taxonomy" id="36190"/>
    <lineage>
        <taxon>Eukaryota</taxon>
        <taxon>Metazoa</taxon>
        <taxon>Chordata</taxon>
        <taxon>Craniata</taxon>
        <taxon>Vertebrata</taxon>
        <taxon>Euteleostomi</taxon>
        <taxon>Actinopterygii</taxon>
        <taxon>Neopterygii</taxon>
        <taxon>Teleostei</taxon>
        <taxon>Neoteleostei</taxon>
        <taxon>Acanthomorphata</taxon>
        <taxon>Eupercaria</taxon>
        <taxon>Perciformes</taxon>
        <taxon>Notothenioidei</taxon>
        <taxon>Channichthyidae</taxon>
        <taxon>Chaenocephalus</taxon>
    </lineage>
</organism>
<gene>
    <name evidence="1" type="ORF">KUCAC02_017663</name>
</gene>
<comment type="caution">
    <text evidence="1">The sequence shown here is derived from an EMBL/GenBank/DDBJ whole genome shotgun (WGS) entry which is preliminary data.</text>
</comment>
<dbReference type="EMBL" id="CM043804">
    <property type="protein sequence ID" value="KAI4806870.1"/>
    <property type="molecule type" value="Genomic_DNA"/>
</dbReference>